<evidence type="ECO:0000256" key="1">
    <source>
        <dbReference type="SAM" id="MobiDB-lite"/>
    </source>
</evidence>
<dbReference type="STRING" id="177437.HRM2_38020"/>
<keyword evidence="3" id="KW-1185">Reference proteome</keyword>
<name>C0QAS7_DESAH</name>
<reference evidence="2 3" key="1">
    <citation type="journal article" date="2009" name="Environ. Microbiol.">
        <title>Genome sequence of Desulfobacterium autotrophicum HRM2, a marine sulfate reducer oxidizing organic carbon completely to carbon dioxide.</title>
        <authorList>
            <person name="Strittmatter A.W."/>
            <person name="Liesegang H."/>
            <person name="Rabus R."/>
            <person name="Decker I."/>
            <person name="Amann J."/>
            <person name="Andres S."/>
            <person name="Henne A."/>
            <person name="Fricke W.F."/>
            <person name="Martinez-Arias R."/>
            <person name="Bartels D."/>
            <person name="Goesmann A."/>
            <person name="Krause L."/>
            <person name="Puehler A."/>
            <person name="Klenk H.P."/>
            <person name="Richter M."/>
            <person name="Schuler M."/>
            <person name="Gloeckner F.O."/>
            <person name="Meyerdierks A."/>
            <person name="Gottschalk G."/>
            <person name="Amann R."/>
        </authorList>
    </citation>
    <scope>NUCLEOTIDE SEQUENCE [LARGE SCALE GENOMIC DNA]</scope>
    <source>
        <strain evidence="3">ATCC 43914 / DSM 3382 / HRM2</strain>
    </source>
</reference>
<feature type="region of interest" description="Disordered" evidence="1">
    <location>
        <begin position="1"/>
        <end position="20"/>
    </location>
</feature>
<dbReference type="HOGENOM" id="CLU_2971949_0_0_7"/>
<dbReference type="KEGG" id="dat:HRM2_38020"/>
<evidence type="ECO:0000313" key="2">
    <source>
        <dbReference type="EMBL" id="ACN16860.1"/>
    </source>
</evidence>
<protein>
    <submittedName>
        <fullName evidence="2">Uncharacterized protein</fullName>
    </submittedName>
</protein>
<proteinExistence type="predicted"/>
<dbReference type="EMBL" id="CP001087">
    <property type="protein sequence ID" value="ACN16860.1"/>
    <property type="molecule type" value="Genomic_DNA"/>
</dbReference>
<dbReference type="Proteomes" id="UP000000442">
    <property type="component" value="Chromosome"/>
</dbReference>
<organism evidence="2 3">
    <name type="scientific">Desulforapulum autotrophicum (strain ATCC 43914 / DSM 3382 / VKM B-1955 / HRM2)</name>
    <name type="common">Desulfobacterium autotrophicum</name>
    <dbReference type="NCBI Taxonomy" id="177437"/>
    <lineage>
        <taxon>Bacteria</taxon>
        <taxon>Pseudomonadati</taxon>
        <taxon>Thermodesulfobacteriota</taxon>
        <taxon>Desulfobacteria</taxon>
        <taxon>Desulfobacterales</taxon>
        <taxon>Desulfobacteraceae</taxon>
        <taxon>Desulforapulum</taxon>
    </lineage>
</organism>
<dbReference type="AlphaFoldDB" id="C0QAS7"/>
<accession>C0QAS7</accession>
<sequence>MSPAEGTGQLSPERLGRKGQGRVGEGWYYQILFFPAMANCNQGRMVRENQVKYALTRL</sequence>
<gene>
    <name evidence="2" type="ordered locus">HRM2_38020</name>
</gene>
<evidence type="ECO:0000313" key="3">
    <source>
        <dbReference type="Proteomes" id="UP000000442"/>
    </source>
</evidence>